<sequence>MLKRASKLLGICAFCFGAAFSMSAFGAGGCQSCWDNCQVQFDQCMDSGSPAYVCQTNWRHCGLSCGCDIP</sequence>
<name>A0AAU8MT47_9GAMM</name>
<keyword evidence="4" id="KW-1185">Reference proteome</keyword>
<evidence type="ECO:0008006" key="5">
    <source>
        <dbReference type="Google" id="ProtNLM"/>
    </source>
</evidence>
<dbReference type="RefSeq" id="WP_064750140.1">
    <property type="nucleotide sequence ID" value="NZ_CP159925.1"/>
</dbReference>
<protein>
    <recommendedName>
        <fullName evidence="5">Lipoprotein</fullName>
    </recommendedName>
</protein>
<dbReference type="AlphaFoldDB" id="A0AAU8MT47"/>
<dbReference type="PROSITE" id="PS51257">
    <property type="entry name" value="PROKAR_LIPOPROTEIN"/>
    <property type="match status" value="1"/>
</dbReference>
<reference evidence="2 4" key="1">
    <citation type="submission" date="2024-02" db="EMBL/GenBank/DDBJ databases">
        <title>Lysobacter Genome Sequencing and Mining.</title>
        <authorList>
            <person name="Bierman J."/>
            <person name="Walker M.C."/>
        </authorList>
    </citation>
    <scope>NUCLEOTIDE SEQUENCE [LARGE SCALE GENOMIC DNA]</scope>
    <source>
        <strain evidence="2 4">PB6250</strain>
    </source>
</reference>
<proteinExistence type="predicted"/>
<feature type="chain" id="PRO_5043885443" description="Lipoprotein" evidence="1">
    <location>
        <begin position="27"/>
        <end position="70"/>
    </location>
</feature>
<evidence type="ECO:0000256" key="1">
    <source>
        <dbReference type="SAM" id="SignalP"/>
    </source>
</evidence>
<evidence type="ECO:0000313" key="3">
    <source>
        <dbReference type="EMBL" id="XCO74772.1"/>
    </source>
</evidence>
<dbReference type="EMBL" id="CP159925">
    <property type="protein sequence ID" value="XCO74772.1"/>
    <property type="molecule type" value="Genomic_DNA"/>
</dbReference>
<organism evidence="3">
    <name type="scientific">Lysobacter firmicutimachus</name>
    <dbReference type="NCBI Taxonomy" id="1792846"/>
    <lineage>
        <taxon>Bacteria</taxon>
        <taxon>Pseudomonadati</taxon>
        <taxon>Pseudomonadota</taxon>
        <taxon>Gammaproteobacteria</taxon>
        <taxon>Lysobacterales</taxon>
        <taxon>Lysobacteraceae</taxon>
        <taxon>Lysobacter</taxon>
    </lineage>
</organism>
<dbReference type="Proteomes" id="UP001387215">
    <property type="component" value="Unassembled WGS sequence"/>
</dbReference>
<reference evidence="3" key="2">
    <citation type="submission" date="2024-06" db="EMBL/GenBank/DDBJ databases">
        <authorList>
            <person name="Li S."/>
        </authorList>
    </citation>
    <scope>NUCLEOTIDE SEQUENCE</scope>
    <source>
        <strain evidence="3">SR10</strain>
    </source>
</reference>
<keyword evidence="1" id="KW-0732">Signal</keyword>
<evidence type="ECO:0000313" key="2">
    <source>
        <dbReference type="EMBL" id="MEI2455848.1"/>
    </source>
</evidence>
<accession>A0AAU8MT47</accession>
<evidence type="ECO:0000313" key="4">
    <source>
        <dbReference type="Proteomes" id="UP001387215"/>
    </source>
</evidence>
<feature type="signal peptide" evidence="1">
    <location>
        <begin position="1"/>
        <end position="26"/>
    </location>
</feature>
<dbReference type="EMBL" id="JBANDL010000002">
    <property type="protein sequence ID" value="MEI2455848.1"/>
    <property type="molecule type" value="Genomic_DNA"/>
</dbReference>
<gene>
    <name evidence="3" type="ORF">ABU614_20780</name>
    <name evidence="2" type="ORF">V2J18_14310</name>
</gene>